<keyword evidence="10" id="KW-1185">Reference proteome</keyword>
<dbReference type="InterPro" id="IPR001754">
    <property type="entry name" value="OMPdeCOase_dom"/>
</dbReference>
<dbReference type="Proteomes" id="UP001596505">
    <property type="component" value="Unassembled WGS sequence"/>
</dbReference>
<protein>
    <recommendedName>
        <fullName evidence="4">3-hexulose-6-phosphate synthase</fullName>
        <ecNumber evidence="4">4.1.2.43</ecNumber>
    </recommendedName>
</protein>
<keyword evidence="6 9" id="KW-0456">Lyase</keyword>
<dbReference type="SMART" id="SM00934">
    <property type="entry name" value="OMPdecase"/>
    <property type="match status" value="1"/>
</dbReference>
<dbReference type="EC" id="4.1.2.43" evidence="4"/>
<dbReference type="RefSeq" id="WP_380968135.1">
    <property type="nucleotide sequence ID" value="NZ_JBHTCO010000033.1"/>
</dbReference>
<evidence type="ECO:0000256" key="1">
    <source>
        <dbReference type="ARBA" id="ARBA00000718"/>
    </source>
</evidence>
<dbReference type="Pfam" id="PF00215">
    <property type="entry name" value="OMPdecase"/>
    <property type="match status" value="1"/>
</dbReference>
<dbReference type="PANTHER" id="PTHR35039">
    <property type="entry name" value="3-KETO-L-GULONATE-6-PHOSPHATE DECARBOXYLASE SGBH-RELATED"/>
    <property type="match status" value="1"/>
</dbReference>
<dbReference type="InterPro" id="IPR041710">
    <property type="entry name" value="HPS/KGPDC"/>
</dbReference>
<gene>
    <name evidence="9" type="primary">hxlA</name>
    <name evidence="9" type="ORF">ACFQRG_16755</name>
</gene>
<dbReference type="PANTHER" id="PTHR35039:SF3">
    <property type="entry name" value="3-KETO-L-GULONATE-6-PHOSPHATE DECARBOXYLASE SGBH-RELATED"/>
    <property type="match status" value="1"/>
</dbReference>
<keyword evidence="5" id="KW-0554">One-carbon metabolism</keyword>
<evidence type="ECO:0000256" key="2">
    <source>
        <dbReference type="ARBA" id="ARBA00005014"/>
    </source>
</evidence>
<organism evidence="9 10">
    <name type="scientific">Scopulibacillus cellulosilyticus</name>
    <dbReference type="NCBI Taxonomy" id="2665665"/>
    <lineage>
        <taxon>Bacteria</taxon>
        <taxon>Bacillati</taxon>
        <taxon>Bacillota</taxon>
        <taxon>Bacilli</taxon>
        <taxon>Bacillales</taxon>
        <taxon>Sporolactobacillaceae</taxon>
        <taxon>Scopulibacillus</taxon>
    </lineage>
</organism>
<accession>A0ABW2PYX3</accession>
<evidence type="ECO:0000313" key="9">
    <source>
        <dbReference type="EMBL" id="MFC7394587.1"/>
    </source>
</evidence>
<evidence type="ECO:0000256" key="4">
    <source>
        <dbReference type="ARBA" id="ARBA00012890"/>
    </source>
</evidence>
<dbReference type="EMBL" id="JBHTCO010000033">
    <property type="protein sequence ID" value="MFC7394587.1"/>
    <property type="molecule type" value="Genomic_DNA"/>
</dbReference>
<dbReference type="CDD" id="cd04726">
    <property type="entry name" value="KGPDC_HPS"/>
    <property type="match status" value="1"/>
</dbReference>
<comment type="similarity">
    <text evidence="3">Belongs to the HPS/KGPDC family. HPS subfamily.</text>
</comment>
<evidence type="ECO:0000256" key="3">
    <source>
        <dbReference type="ARBA" id="ARBA00006350"/>
    </source>
</evidence>
<keyword evidence="7" id="KW-0119">Carbohydrate metabolism</keyword>
<dbReference type="GO" id="GO:0043801">
    <property type="term" value="F:hexulose-6-phosphate synthase activity"/>
    <property type="evidence" value="ECO:0007669"/>
    <property type="project" value="UniProtKB-EC"/>
</dbReference>
<sequence length="209" mass="23195">MNIQLALDRMTIDDAINMAKRVKDHVDWIEVGTSLIKEFGMESVKRMKEAFPDKTIVADIKTNDNAKYEFELCFKNGADVATVMGTAPKATIQACISVARQYQKNVMIDLLNVSQENLEMLSQFDQAILCAHVSKDEQELSGKSQCLIQLPSSIIKNNRIAAAGGITIDSMKRLASDSPEVVIIGSAITKAEKPEKVAKEFKDFIRQLI</sequence>
<dbReference type="Gene3D" id="3.20.20.70">
    <property type="entry name" value="Aldolase class I"/>
    <property type="match status" value="1"/>
</dbReference>
<comment type="caution">
    <text evidence="9">The sequence shown here is derived from an EMBL/GenBank/DDBJ whole genome shotgun (WGS) entry which is preliminary data.</text>
</comment>
<evidence type="ECO:0000256" key="7">
    <source>
        <dbReference type="ARBA" id="ARBA00023277"/>
    </source>
</evidence>
<dbReference type="SUPFAM" id="SSF51366">
    <property type="entry name" value="Ribulose-phoshate binding barrel"/>
    <property type="match status" value="1"/>
</dbReference>
<evidence type="ECO:0000259" key="8">
    <source>
        <dbReference type="SMART" id="SM00934"/>
    </source>
</evidence>
<dbReference type="InterPro" id="IPR011060">
    <property type="entry name" value="RibuloseP-bd_barrel"/>
</dbReference>
<evidence type="ECO:0000256" key="6">
    <source>
        <dbReference type="ARBA" id="ARBA00023239"/>
    </source>
</evidence>
<comment type="pathway">
    <text evidence="2">One-carbon metabolism; formaldehyde assimilation via RuMP pathway; D-fructose 6-phosphate from D-ribulose 5-phosphate and formaldehyde: step 1/2.</text>
</comment>
<dbReference type="InterPro" id="IPR017553">
    <property type="entry name" value="3-hexulose-6-phosphate_synth"/>
</dbReference>
<dbReference type="NCBIfam" id="TIGR03128">
    <property type="entry name" value="RuMP_HxlA"/>
    <property type="match status" value="1"/>
</dbReference>
<comment type="catalytic activity">
    <reaction evidence="1">
        <text>D-ribulose 5-phosphate + formaldehyde = D-arabino-hex-3-ulose 6-phosphate</text>
        <dbReference type="Rhea" id="RHEA:25201"/>
        <dbReference type="ChEBI" id="CHEBI:16842"/>
        <dbReference type="ChEBI" id="CHEBI:58121"/>
        <dbReference type="ChEBI" id="CHEBI:58542"/>
        <dbReference type="EC" id="4.1.2.43"/>
    </reaction>
</comment>
<name>A0ABW2PYX3_9BACL</name>
<reference evidence="10" key="1">
    <citation type="journal article" date="2019" name="Int. J. Syst. Evol. Microbiol.">
        <title>The Global Catalogue of Microorganisms (GCM) 10K type strain sequencing project: providing services to taxonomists for standard genome sequencing and annotation.</title>
        <authorList>
            <consortium name="The Broad Institute Genomics Platform"/>
            <consortium name="The Broad Institute Genome Sequencing Center for Infectious Disease"/>
            <person name="Wu L."/>
            <person name="Ma J."/>
        </authorList>
    </citation>
    <scope>NUCLEOTIDE SEQUENCE [LARGE SCALE GENOMIC DNA]</scope>
    <source>
        <strain evidence="10">CGMCC 1.16305</strain>
    </source>
</reference>
<proteinExistence type="inferred from homology"/>
<evidence type="ECO:0000256" key="5">
    <source>
        <dbReference type="ARBA" id="ARBA00022563"/>
    </source>
</evidence>
<evidence type="ECO:0000313" key="10">
    <source>
        <dbReference type="Proteomes" id="UP001596505"/>
    </source>
</evidence>
<feature type="domain" description="Orotidine 5'-phosphate decarboxylase" evidence="8">
    <location>
        <begin position="2"/>
        <end position="201"/>
    </location>
</feature>
<dbReference type="InterPro" id="IPR013785">
    <property type="entry name" value="Aldolase_TIM"/>
</dbReference>